<reference evidence="2 3" key="1">
    <citation type="submission" date="2017-02" db="EMBL/GenBank/DDBJ databases">
        <title>Ketogulonicigenium robustum SPU B003 Genome sequencing and assembly.</title>
        <authorList>
            <person name="Li Y."/>
            <person name="Liu L."/>
            <person name="Wang C."/>
            <person name="Zhang M."/>
            <person name="Zhang T."/>
            <person name="Zhang Y."/>
        </authorList>
    </citation>
    <scope>NUCLEOTIDE SEQUENCE [LARGE SCALE GENOMIC DNA]</scope>
    <source>
        <strain evidence="2 3">SPU_B003</strain>
    </source>
</reference>
<proteinExistence type="predicted"/>
<dbReference type="Proteomes" id="UP000242447">
    <property type="component" value="Chromosome"/>
</dbReference>
<dbReference type="Pfam" id="PF04577">
    <property type="entry name" value="Glyco_transf_61"/>
    <property type="match status" value="1"/>
</dbReference>
<dbReference type="GO" id="GO:0016757">
    <property type="term" value="F:glycosyltransferase activity"/>
    <property type="evidence" value="ECO:0007669"/>
    <property type="project" value="InterPro"/>
</dbReference>
<dbReference type="EMBL" id="CP019937">
    <property type="protein sequence ID" value="ARO14995.1"/>
    <property type="molecule type" value="Genomic_DNA"/>
</dbReference>
<dbReference type="AlphaFoldDB" id="A0A1W6P0G0"/>
<dbReference type="InterPro" id="IPR049625">
    <property type="entry name" value="Glyco_transf_61_cat"/>
</dbReference>
<dbReference type="KEGG" id="kro:BVG79_01651"/>
<evidence type="ECO:0000259" key="1">
    <source>
        <dbReference type="Pfam" id="PF04577"/>
    </source>
</evidence>
<organism evidence="2 3">
    <name type="scientific">Ketogulonicigenium robustum</name>
    <dbReference type="NCBI Taxonomy" id="92947"/>
    <lineage>
        <taxon>Bacteria</taxon>
        <taxon>Pseudomonadati</taxon>
        <taxon>Pseudomonadota</taxon>
        <taxon>Alphaproteobacteria</taxon>
        <taxon>Rhodobacterales</taxon>
        <taxon>Roseobacteraceae</taxon>
        <taxon>Ketogulonicigenium</taxon>
    </lineage>
</organism>
<evidence type="ECO:0000313" key="3">
    <source>
        <dbReference type="Proteomes" id="UP000242447"/>
    </source>
</evidence>
<name>A0A1W6P0G0_9RHOB</name>
<gene>
    <name evidence="2" type="ORF">BVG79_01651</name>
</gene>
<dbReference type="STRING" id="92947.BVG79_01651"/>
<sequence length="322" mass="35538">MTGDRHIHGEPALPDEGSYEEGYLPGTHAFGGVFFGHFGHFIAESTGRLWALGEPDLMLDGVVYAPKEKGFSEHAVQRQAGLLAAIGVHTSLTVVDRPTRVERLLIPAQEFGLSPALIRGTPRYVDFMRKCAATVQPEGAELVYISRQGLPVDRGMLLGEQLLVDLLVKEGYRIFQPQRHTLAEQAAQYRAAKKIISVDASPLHFLAYVACPDQKISIIKRRSMDAISNILAHLESFASPDIQVIDHIRADYVNKKYRRIGRTSWSEVGLRAVGEDLLASGMIGSLDGWRDLTAEEIEAQLAIMAIEGESPYTRLPVATHED</sequence>
<accession>A0A1W6P0G0</accession>
<protein>
    <recommendedName>
        <fullName evidence="1">Glycosyltransferase 61 catalytic domain-containing protein</fullName>
    </recommendedName>
</protein>
<keyword evidence="3" id="KW-1185">Reference proteome</keyword>
<evidence type="ECO:0000313" key="2">
    <source>
        <dbReference type="EMBL" id="ARO14995.1"/>
    </source>
</evidence>
<feature type="domain" description="Glycosyltransferase 61 catalytic" evidence="1">
    <location>
        <begin position="38"/>
        <end position="206"/>
    </location>
</feature>